<evidence type="ECO:0000313" key="2">
    <source>
        <dbReference type="Proteomes" id="UP001596392"/>
    </source>
</evidence>
<comment type="caution">
    <text evidence="1">The sequence shown here is derived from an EMBL/GenBank/DDBJ whole genome shotgun (WGS) entry which is preliminary data.</text>
</comment>
<proteinExistence type="predicted"/>
<dbReference type="RefSeq" id="WP_376806279.1">
    <property type="nucleotide sequence ID" value="NZ_JBHTAC010000009.1"/>
</dbReference>
<name>A0ABW2GSX9_9ACTN</name>
<accession>A0ABW2GSX9</accession>
<reference evidence="2" key="1">
    <citation type="journal article" date="2019" name="Int. J. Syst. Evol. Microbiol.">
        <title>The Global Catalogue of Microorganisms (GCM) 10K type strain sequencing project: providing services to taxonomists for standard genome sequencing and annotation.</title>
        <authorList>
            <consortium name="The Broad Institute Genomics Platform"/>
            <consortium name="The Broad Institute Genome Sequencing Center for Infectious Disease"/>
            <person name="Wu L."/>
            <person name="Ma J."/>
        </authorList>
    </citation>
    <scope>NUCLEOTIDE SEQUENCE [LARGE SCALE GENOMIC DNA]</scope>
    <source>
        <strain evidence="2">CGMCC 1.9106</strain>
    </source>
</reference>
<evidence type="ECO:0000313" key="1">
    <source>
        <dbReference type="EMBL" id="MFC7243027.1"/>
    </source>
</evidence>
<organism evidence="1 2">
    <name type="scientific">Catellatospora aurea</name>
    <dbReference type="NCBI Taxonomy" id="1337874"/>
    <lineage>
        <taxon>Bacteria</taxon>
        <taxon>Bacillati</taxon>
        <taxon>Actinomycetota</taxon>
        <taxon>Actinomycetes</taxon>
        <taxon>Micromonosporales</taxon>
        <taxon>Micromonosporaceae</taxon>
        <taxon>Catellatospora</taxon>
    </lineage>
</organism>
<protein>
    <submittedName>
        <fullName evidence="1">Uncharacterized protein</fullName>
    </submittedName>
</protein>
<sequence>MDRDAVQLLFAFMAKRDMLFADRHMEDEAHCVALAEQVAGHLTSINEASHGPDLAGALRGMRAALLSFIDRSGPAARNFTRHSWPGADPFALALGELRGRIGLYIMIIAYQYNVEIPDELGHFLPPD</sequence>
<dbReference type="EMBL" id="JBHTAC010000009">
    <property type="protein sequence ID" value="MFC7243027.1"/>
    <property type="molecule type" value="Genomic_DNA"/>
</dbReference>
<dbReference type="Proteomes" id="UP001596392">
    <property type="component" value="Unassembled WGS sequence"/>
</dbReference>
<keyword evidence="2" id="KW-1185">Reference proteome</keyword>
<gene>
    <name evidence="1" type="ORF">ACFQO7_11130</name>
</gene>